<evidence type="ECO:0000313" key="6">
    <source>
        <dbReference type="WBParaSite" id="SBAD_0001324401-mRNA-1"/>
    </source>
</evidence>
<dbReference type="PANTHER" id="PTHR23070">
    <property type="entry name" value="BCS1 AAA-TYPE ATPASE"/>
    <property type="match status" value="1"/>
</dbReference>
<dbReference type="EMBL" id="UZAM01019006">
    <property type="protein sequence ID" value="VDP52132.1"/>
    <property type="molecule type" value="Genomic_DNA"/>
</dbReference>
<dbReference type="InterPro" id="IPR057495">
    <property type="entry name" value="AAA_lid_BCS1"/>
</dbReference>
<organism evidence="6">
    <name type="scientific">Soboliphyme baturini</name>
    <dbReference type="NCBI Taxonomy" id="241478"/>
    <lineage>
        <taxon>Eukaryota</taxon>
        <taxon>Metazoa</taxon>
        <taxon>Ecdysozoa</taxon>
        <taxon>Nematoda</taxon>
        <taxon>Enoplea</taxon>
        <taxon>Dorylaimia</taxon>
        <taxon>Dioctophymatida</taxon>
        <taxon>Dioctophymatoidea</taxon>
        <taxon>Soboliphymatidae</taxon>
        <taxon>Soboliphyme</taxon>
    </lineage>
</organism>
<dbReference type="OrthoDB" id="10251412at2759"/>
<dbReference type="SUPFAM" id="SSF52540">
    <property type="entry name" value="P-loop containing nucleoside triphosphate hydrolases"/>
    <property type="match status" value="1"/>
</dbReference>
<evidence type="ECO:0000256" key="1">
    <source>
        <dbReference type="ARBA" id="ARBA00022741"/>
    </source>
</evidence>
<name>A0A183JAD3_9BILA</name>
<dbReference type="WBParaSite" id="SBAD_0001324401-mRNA-1">
    <property type="protein sequence ID" value="SBAD_0001324401-mRNA-1"/>
    <property type="gene ID" value="SBAD_0001324401"/>
</dbReference>
<evidence type="ECO:0000259" key="3">
    <source>
        <dbReference type="Pfam" id="PF25426"/>
    </source>
</evidence>
<sequence>MTTNFVDRLDAALIRPGRVDVKQYVGYCSDWQLENMFCRFYANCDTTMAKRFCSLVRRKYPSVSISAAQIQGYFLQNKNGPDLALENLNMLDNEIK</sequence>
<keyword evidence="5" id="KW-1185">Reference proteome</keyword>
<dbReference type="AlphaFoldDB" id="A0A183JAD3"/>
<dbReference type="Pfam" id="PF25426">
    <property type="entry name" value="AAA_lid_BCS1"/>
    <property type="match status" value="1"/>
</dbReference>
<keyword evidence="2" id="KW-0067">ATP-binding</keyword>
<dbReference type="InterPro" id="IPR027417">
    <property type="entry name" value="P-loop_NTPase"/>
</dbReference>
<dbReference type="Proteomes" id="UP000270296">
    <property type="component" value="Unassembled WGS sequence"/>
</dbReference>
<dbReference type="GO" id="GO:0005524">
    <property type="term" value="F:ATP binding"/>
    <property type="evidence" value="ECO:0007669"/>
    <property type="project" value="UniProtKB-KW"/>
</dbReference>
<gene>
    <name evidence="4" type="ORF">SBAD_LOCUS12831</name>
</gene>
<evidence type="ECO:0000313" key="4">
    <source>
        <dbReference type="EMBL" id="VDP52132.1"/>
    </source>
</evidence>
<keyword evidence="1" id="KW-0547">Nucleotide-binding</keyword>
<feature type="domain" description="Mitochondrial chaperone BCS1-like ATPase lid" evidence="3">
    <location>
        <begin position="30"/>
        <end position="89"/>
    </location>
</feature>
<dbReference type="InterPro" id="IPR050747">
    <property type="entry name" value="Mitochondrial_chaperone_BCS1"/>
</dbReference>
<proteinExistence type="predicted"/>
<reference evidence="4 5" key="2">
    <citation type="submission" date="2018-11" db="EMBL/GenBank/DDBJ databases">
        <authorList>
            <consortium name="Pathogen Informatics"/>
        </authorList>
    </citation>
    <scope>NUCLEOTIDE SEQUENCE [LARGE SCALE GENOMIC DNA]</scope>
</reference>
<evidence type="ECO:0000313" key="5">
    <source>
        <dbReference type="Proteomes" id="UP000270296"/>
    </source>
</evidence>
<protein>
    <submittedName>
        <fullName evidence="6">Mitochondrial inner membrane protease ATP23</fullName>
    </submittedName>
</protein>
<accession>A0A183JAD3</accession>
<reference evidence="6" key="1">
    <citation type="submission" date="2016-06" db="UniProtKB">
        <authorList>
            <consortium name="WormBaseParasite"/>
        </authorList>
    </citation>
    <scope>IDENTIFICATION</scope>
</reference>
<evidence type="ECO:0000256" key="2">
    <source>
        <dbReference type="ARBA" id="ARBA00022840"/>
    </source>
</evidence>